<dbReference type="InterPro" id="IPR001296">
    <property type="entry name" value="Glyco_trans_1"/>
</dbReference>
<dbReference type="RefSeq" id="WP_245934096.1">
    <property type="nucleotide sequence ID" value="NZ_QGDN01000001.1"/>
</dbReference>
<sequence length="652" mass="70240">MRILRLSHSGVVAAWRGRDEALRAAGHVVHLVCAERWDEGGRTVTVSAADRAGADLSAVRTWGTHPALFVYDPRPLWRALGESAWDVLDLHEEPFALASAEFLLLRWLRRCHAPYVIYSAQNITKRYPIPFRWFERTILRHAAGAYPCNQAAGRIMRRKGFPGAAEVVPLGFDPAVFHPAPSRDEPPPGSTVRIGYAGRLAPHKGVATLVAALEPYPQLSLTLCGSGPQEQQLRQLVAERGLSDRVTFAGSRSGEALADFYRSLDVLAVPSLATPSWIEQFCRVAVEAMACGVPVVATDSGALPEVVGDAGVIVPAGDALALGAALAALGADEARRQRLAAAGMTRAGSMTWTQVATQLRRLYGAATHEPLAEPPPVRVVVVAYHRADLLETAIADLHYPVTVVDNSADPQVRAVARRCGATYLDAGRNGGFGAGVNLALLSFDSPADVLLLNPDATISNDAIARMQQQLRAVPDAATIAAPQTDPAGRSARVMWPFPTPAESWRAALGLGRWSRPQFGIGSILMLRAEAIAQVGGFDEDFFLYAEETDWAYRARSMGWRHLLARDLSGSHEAAATSSDPARRETHFAAGHERFSRKHFGALGWTVTRAGVIVGAAGRWALQPARRPAHLARAQRYLRGPMAQETTLSQGAG</sequence>
<dbReference type="SUPFAM" id="SSF53448">
    <property type="entry name" value="Nucleotide-diphospho-sugar transferases"/>
    <property type="match status" value="1"/>
</dbReference>
<reference evidence="7" key="1">
    <citation type="submission" date="2016-10" db="EMBL/GenBank/DDBJ databases">
        <authorList>
            <person name="Varghese N."/>
            <person name="Submissions S."/>
        </authorList>
    </citation>
    <scope>NUCLEOTIDE SEQUENCE [LARGE SCALE GENOMIC DNA]</scope>
    <source>
        <strain evidence="7">DSM 22951</strain>
    </source>
</reference>
<dbReference type="EMBL" id="UESZ01000001">
    <property type="protein sequence ID" value="SSA34953.1"/>
    <property type="molecule type" value="Genomic_DNA"/>
</dbReference>
<evidence type="ECO:0000313" key="6">
    <source>
        <dbReference type="EMBL" id="SSA34953.1"/>
    </source>
</evidence>
<dbReference type="Pfam" id="PF00534">
    <property type="entry name" value="Glycos_transf_1"/>
    <property type="match status" value="1"/>
</dbReference>
<dbReference type="AlphaFoldDB" id="A0A2Y9C1U6"/>
<proteinExistence type="predicted"/>
<evidence type="ECO:0000256" key="2">
    <source>
        <dbReference type="ARBA" id="ARBA00022676"/>
    </source>
</evidence>
<evidence type="ECO:0000313" key="7">
    <source>
        <dbReference type="Proteomes" id="UP000250028"/>
    </source>
</evidence>
<evidence type="ECO:0000256" key="1">
    <source>
        <dbReference type="ARBA" id="ARBA00021292"/>
    </source>
</evidence>
<feature type="domain" description="Glycosyltransferase subfamily 4-like N-terminal" evidence="5">
    <location>
        <begin position="20"/>
        <end position="175"/>
    </location>
</feature>
<dbReference type="Gene3D" id="3.40.50.2000">
    <property type="entry name" value="Glycogen Phosphorylase B"/>
    <property type="match status" value="2"/>
</dbReference>
<dbReference type="GO" id="GO:0016758">
    <property type="term" value="F:hexosyltransferase activity"/>
    <property type="evidence" value="ECO:0007669"/>
    <property type="project" value="TreeGrafter"/>
</dbReference>
<dbReference type="SUPFAM" id="SSF53756">
    <property type="entry name" value="UDP-Glycosyltransferase/glycogen phosphorylase"/>
    <property type="match status" value="1"/>
</dbReference>
<keyword evidence="7" id="KW-1185">Reference proteome</keyword>
<organism evidence="6 7">
    <name type="scientific">Branchiibius hedensis</name>
    <dbReference type="NCBI Taxonomy" id="672460"/>
    <lineage>
        <taxon>Bacteria</taxon>
        <taxon>Bacillati</taxon>
        <taxon>Actinomycetota</taxon>
        <taxon>Actinomycetes</taxon>
        <taxon>Micrococcales</taxon>
        <taxon>Dermacoccaceae</taxon>
        <taxon>Branchiibius</taxon>
    </lineage>
</organism>
<evidence type="ECO:0000256" key="3">
    <source>
        <dbReference type="ARBA" id="ARBA00022679"/>
    </source>
</evidence>
<dbReference type="InterPro" id="IPR050194">
    <property type="entry name" value="Glycosyltransferase_grp1"/>
</dbReference>
<protein>
    <recommendedName>
        <fullName evidence="1">D-inositol 3-phosphate glycosyltransferase</fullName>
    </recommendedName>
</protein>
<dbReference type="InterPro" id="IPR028098">
    <property type="entry name" value="Glyco_trans_4-like_N"/>
</dbReference>
<dbReference type="Pfam" id="PF13439">
    <property type="entry name" value="Glyco_transf_4"/>
    <property type="match status" value="1"/>
</dbReference>
<gene>
    <name evidence="6" type="ORF">SAMN04489750_2285</name>
</gene>
<accession>A0A2Y9C1U6</accession>
<keyword evidence="2" id="KW-0328">Glycosyltransferase</keyword>
<feature type="domain" description="Glycosyl transferase family 1" evidence="4">
    <location>
        <begin position="190"/>
        <end position="343"/>
    </location>
</feature>
<dbReference type="GO" id="GO:1901137">
    <property type="term" value="P:carbohydrate derivative biosynthetic process"/>
    <property type="evidence" value="ECO:0007669"/>
    <property type="project" value="UniProtKB-ARBA"/>
</dbReference>
<dbReference type="PANTHER" id="PTHR45947:SF3">
    <property type="entry name" value="SULFOQUINOVOSYL TRANSFERASE SQD2"/>
    <property type="match status" value="1"/>
</dbReference>
<dbReference type="CDD" id="cd03801">
    <property type="entry name" value="GT4_PimA-like"/>
    <property type="match status" value="1"/>
</dbReference>
<keyword evidence="3 6" id="KW-0808">Transferase</keyword>
<dbReference type="InterPro" id="IPR029044">
    <property type="entry name" value="Nucleotide-diphossugar_trans"/>
</dbReference>
<name>A0A2Y9C1U6_9MICO</name>
<evidence type="ECO:0000259" key="5">
    <source>
        <dbReference type="Pfam" id="PF13439"/>
    </source>
</evidence>
<dbReference type="Proteomes" id="UP000250028">
    <property type="component" value="Unassembled WGS sequence"/>
</dbReference>
<dbReference type="PANTHER" id="PTHR45947">
    <property type="entry name" value="SULFOQUINOVOSYL TRANSFERASE SQD2"/>
    <property type="match status" value="1"/>
</dbReference>
<evidence type="ECO:0000259" key="4">
    <source>
        <dbReference type="Pfam" id="PF00534"/>
    </source>
</evidence>
<dbReference type="Gene3D" id="3.90.550.10">
    <property type="entry name" value="Spore Coat Polysaccharide Biosynthesis Protein SpsA, Chain A"/>
    <property type="match status" value="1"/>
</dbReference>